<feature type="transmembrane region" description="Helical" evidence="1">
    <location>
        <begin position="402"/>
        <end position="422"/>
    </location>
</feature>
<feature type="transmembrane region" description="Helical" evidence="1">
    <location>
        <begin position="158"/>
        <end position="177"/>
    </location>
</feature>
<dbReference type="EMBL" id="PVWK01000008">
    <property type="protein sequence ID" value="PSB35567.1"/>
    <property type="molecule type" value="Genomic_DNA"/>
</dbReference>
<comment type="caution">
    <text evidence="2">The sequence shown here is derived from an EMBL/GenBank/DDBJ whole genome shotgun (WGS) entry which is preliminary data.</text>
</comment>
<dbReference type="Proteomes" id="UP000239576">
    <property type="component" value="Unassembled WGS sequence"/>
</dbReference>
<keyword evidence="1" id="KW-0472">Membrane</keyword>
<dbReference type="OrthoDB" id="232755at2"/>
<feature type="transmembrane region" description="Helical" evidence="1">
    <location>
        <begin position="336"/>
        <end position="357"/>
    </location>
</feature>
<proteinExistence type="predicted"/>
<keyword evidence="3" id="KW-1185">Reference proteome</keyword>
<dbReference type="Gene3D" id="1.20.1740.10">
    <property type="entry name" value="Amino acid/polyamine transporter I"/>
    <property type="match status" value="1"/>
</dbReference>
<dbReference type="RefSeq" id="WP_106254418.1">
    <property type="nucleotide sequence ID" value="NZ_CAWNSW010000020.1"/>
</dbReference>
<sequence length="645" mass="70737">MAKRIDPISQRCLRWLLEDDKAAKEGAPRKEGVHRQHAWWQVMCLTGVDYFSTLGYQPGIAALAAGALSPLATLILILLTLFGALPIYRRVAAISPHGEGSIAMLEHLLPWWQGKLFVLCLLGFVATDFIITITLSAADATAHIVENPLVPEFFHGQAIGLTLVLIALLSAVFLRGFREAIGLAVFLVGIYLLLNVVTIGVSFSHILNQPTVVSDWRTGLFNSHGNPLIMLGISALLFPKLALGLSGFETGVAVMPLVRGKRSDTEENPQGRIQQTHKLLTTAAVIMSFFLLTSSLVTTLLIPSPEFQPGGKANGRALAYLAHSYMGDAFGTLYDLSTISILWFAGASAMAGLLNIVPRYLPRYGMAPNWARATRPLVLVYTAIAFTVTILFKANVEAQGGAYATGVLVLMSSAAFAVMLAARHRGSKSGVVAFGTITLVFLYTTITNIIERPEGIRIAAFFIGTIIVTSLVSRVWRSTELRVDQVEMDETARHFIAETHLAELRLIANRLNTGDEQEYLLKEKEVREDNHIPSWDAVLFLEVQISDPSEFADTIRIKGVQVGQYRILRAESAAVPNAIAAILLHIRDQTGKLPHAYFGWVEGNPIQYLMRFILFGEGDIAVVTREVLRRAEKDPERRPIIHVGG</sequence>
<feature type="transmembrane region" description="Helical" evidence="1">
    <location>
        <begin position="60"/>
        <end position="85"/>
    </location>
</feature>
<keyword evidence="1" id="KW-1133">Transmembrane helix</keyword>
<feature type="transmembrane region" description="Helical" evidence="1">
    <location>
        <begin position="227"/>
        <end position="258"/>
    </location>
</feature>
<reference evidence="2 3" key="2">
    <citation type="submission" date="2018-03" db="EMBL/GenBank/DDBJ databases">
        <title>The ancient ancestry and fast evolution of plastids.</title>
        <authorList>
            <person name="Moore K.R."/>
            <person name="Magnabosco C."/>
            <person name="Momper L."/>
            <person name="Gold D.A."/>
            <person name="Bosak T."/>
            <person name="Fournier G.P."/>
        </authorList>
    </citation>
    <scope>NUCLEOTIDE SEQUENCE [LARGE SCALE GENOMIC DNA]</scope>
    <source>
        <strain evidence="2 3">ULC18</strain>
    </source>
</reference>
<evidence type="ECO:0000313" key="3">
    <source>
        <dbReference type="Proteomes" id="UP000239576"/>
    </source>
</evidence>
<feature type="transmembrane region" description="Helical" evidence="1">
    <location>
        <begin position="184"/>
        <end position="207"/>
    </location>
</feature>
<dbReference type="AlphaFoldDB" id="A0A2T1ES59"/>
<evidence type="ECO:0000256" key="1">
    <source>
        <dbReference type="SAM" id="Phobius"/>
    </source>
</evidence>
<gene>
    <name evidence="2" type="ORF">C7B82_00805</name>
</gene>
<feature type="transmembrane region" description="Helical" evidence="1">
    <location>
        <begin position="378"/>
        <end position="396"/>
    </location>
</feature>
<evidence type="ECO:0000313" key="2">
    <source>
        <dbReference type="EMBL" id="PSB35567.1"/>
    </source>
</evidence>
<feature type="transmembrane region" description="Helical" evidence="1">
    <location>
        <begin position="279"/>
        <end position="302"/>
    </location>
</feature>
<protein>
    <submittedName>
        <fullName evidence="2">Amino acid transporter</fullName>
    </submittedName>
</protein>
<feature type="transmembrane region" description="Helical" evidence="1">
    <location>
        <begin position="116"/>
        <end position="138"/>
    </location>
</feature>
<reference evidence="3" key="1">
    <citation type="submission" date="2018-02" db="EMBL/GenBank/DDBJ databases">
        <authorList>
            <person name="Moore K."/>
            <person name="Momper L."/>
        </authorList>
    </citation>
    <scope>NUCLEOTIDE SEQUENCE [LARGE SCALE GENOMIC DNA]</scope>
    <source>
        <strain evidence="3">ULC18</strain>
    </source>
</reference>
<name>A0A2T1ES59_9CYAN</name>
<organism evidence="2 3">
    <name type="scientific">Stenomitos frigidus ULC18</name>
    <dbReference type="NCBI Taxonomy" id="2107698"/>
    <lineage>
        <taxon>Bacteria</taxon>
        <taxon>Bacillati</taxon>
        <taxon>Cyanobacteriota</taxon>
        <taxon>Cyanophyceae</taxon>
        <taxon>Leptolyngbyales</taxon>
        <taxon>Leptolyngbyaceae</taxon>
        <taxon>Stenomitos</taxon>
    </lineage>
</organism>
<feature type="transmembrane region" description="Helical" evidence="1">
    <location>
        <begin position="429"/>
        <end position="450"/>
    </location>
</feature>
<accession>A0A2T1ES59</accession>
<keyword evidence="1" id="KW-0812">Transmembrane</keyword>
<feature type="transmembrane region" description="Helical" evidence="1">
    <location>
        <begin position="456"/>
        <end position="476"/>
    </location>
</feature>